<dbReference type="Proteomes" id="UP001308005">
    <property type="component" value="Unassembled WGS sequence"/>
</dbReference>
<reference evidence="3" key="1">
    <citation type="submission" date="2023-07" db="EMBL/GenBank/DDBJ databases">
        <title>The carbon used by Thiothrix.</title>
        <authorList>
            <person name="Chen L."/>
        </authorList>
    </citation>
    <scope>NUCLEOTIDE SEQUENCE [LARGE SCALE GENOMIC DNA]</scope>
</reference>
<gene>
    <name evidence="2" type="ORF">VSS37_06740</name>
</gene>
<proteinExistence type="predicted"/>
<protein>
    <recommendedName>
        <fullName evidence="4">FtsK gamma domain-containing protein</fullName>
    </recommendedName>
</protein>
<dbReference type="RefSeq" id="WP_324694031.1">
    <property type="nucleotide sequence ID" value="NZ_JAYMYJ010000049.1"/>
</dbReference>
<dbReference type="EMBL" id="JAYMYJ010000049">
    <property type="protein sequence ID" value="MEB4590669.1"/>
    <property type="molecule type" value="Genomic_DNA"/>
</dbReference>
<evidence type="ECO:0000313" key="3">
    <source>
        <dbReference type="Proteomes" id="UP001308005"/>
    </source>
</evidence>
<keyword evidence="3" id="KW-1185">Reference proteome</keyword>
<feature type="coiled-coil region" evidence="1">
    <location>
        <begin position="55"/>
        <end position="96"/>
    </location>
</feature>
<keyword evidence="1" id="KW-0175">Coiled coil</keyword>
<evidence type="ECO:0008006" key="4">
    <source>
        <dbReference type="Google" id="ProtNLM"/>
    </source>
</evidence>
<reference evidence="2 3" key="2">
    <citation type="submission" date="2024-01" db="EMBL/GenBank/DDBJ databases">
        <authorList>
            <person name="Xie X."/>
        </authorList>
    </citation>
    <scope>NUCLEOTIDE SEQUENCE [LARGE SCALE GENOMIC DNA]</scope>
    <source>
        <strain evidence="2">SCUT-1</strain>
    </source>
</reference>
<evidence type="ECO:0000313" key="2">
    <source>
        <dbReference type="EMBL" id="MEB4590669.1"/>
    </source>
</evidence>
<comment type="caution">
    <text evidence="2">The sequence shown here is derived from an EMBL/GenBank/DDBJ whole genome shotgun (WGS) entry which is preliminary data.</text>
</comment>
<organism evidence="2 3">
    <name type="scientific">Candidatus Thiothrix phosphatis</name>
    <dbReference type="NCBI Taxonomy" id="3112415"/>
    <lineage>
        <taxon>Bacteria</taxon>
        <taxon>Pseudomonadati</taxon>
        <taxon>Pseudomonadota</taxon>
        <taxon>Gammaproteobacteria</taxon>
        <taxon>Thiotrichales</taxon>
        <taxon>Thiotrichaceae</taxon>
        <taxon>Thiothrix</taxon>
    </lineage>
</organism>
<accession>A0ABU6CV62</accession>
<evidence type="ECO:0000256" key="1">
    <source>
        <dbReference type="SAM" id="Coils"/>
    </source>
</evidence>
<name>A0ABU6CV62_9GAMM</name>
<sequence length="120" mass="13667">MDENHIATFDSDLSVENQSLESTNNNQQSIIESASFTPIIVEPIDELQIEIDNSYKSLIDNIVNARQVCNKLKERKVNYQKTIETQKAIVDELKKNNFLSHETSQDESRAFKVSFCPSDG</sequence>